<proteinExistence type="predicted"/>
<evidence type="ECO:0000313" key="3">
    <source>
        <dbReference type="Proteomes" id="UP000053676"/>
    </source>
</evidence>
<dbReference type="KEGG" id="nai:NECAME_11038"/>
<keyword evidence="3" id="KW-1185">Reference proteome</keyword>
<protein>
    <submittedName>
        <fullName evidence="2">Uncharacterized protein</fullName>
    </submittedName>
</protein>
<dbReference type="OrthoDB" id="8890589at2759"/>
<reference evidence="3" key="1">
    <citation type="journal article" date="2014" name="Nat. Genet.">
        <title>Genome of the human hookworm Necator americanus.</title>
        <authorList>
            <person name="Tang Y.T."/>
            <person name="Gao X."/>
            <person name="Rosa B.A."/>
            <person name="Abubucker S."/>
            <person name="Hallsworth-Pepin K."/>
            <person name="Martin J."/>
            <person name="Tyagi R."/>
            <person name="Heizer E."/>
            <person name="Zhang X."/>
            <person name="Bhonagiri-Palsikar V."/>
            <person name="Minx P."/>
            <person name="Warren W.C."/>
            <person name="Wang Q."/>
            <person name="Zhan B."/>
            <person name="Hotez P.J."/>
            <person name="Sternberg P.W."/>
            <person name="Dougall A."/>
            <person name="Gaze S.T."/>
            <person name="Mulvenna J."/>
            <person name="Sotillo J."/>
            <person name="Ranganathan S."/>
            <person name="Rabelo E.M."/>
            <person name="Wilson R.K."/>
            <person name="Felgner P.L."/>
            <person name="Bethony J."/>
            <person name="Hawdon J.M."/>
            <person name="Gasser R.B."/>
            <person name="Loukas A."/>
            <person name="Mitreva M."/>
        </authorList>
    </citation>
    <scope>NUCLEOTIDE SEQUENCE [LARGE SCALE GENOMIC DNA]</scope>
</reference>
<organism evidence="2 3">
    <name type="scientific">Necator americanus</name>
    <name type="common">Human hookworm</name>
    <dbReference type="NCBI Taxonomy" id="51031"/>
    <lineage>
        <taxon>Eukaryota</taxon>
        <taxon>Metazoa</taxon>
        <taxon>Ecdysozoa</taxon>
        <taxon>Nematoda</taxon>
        <taxon>Chromadorea</taxon>
        <taxon>Rhabditida</taxon>
        <taxon>Rhabditina</taxon>
        <taxon>Rhabditomorpha</taxon>
        <taxon>Strongyloidea</taxon>
        <taxon>Ancylostomatidae</taxon>
        <taxon>Bunostominae</taxon>
        <taxon>Necator</taxon>
    </lineage>
</organism>
<dbReference type="EMBL" id="KI660170">
    <property type="protein sequence ID" value="ETN77441.1"/>
    <property type="molecule type" value="Genomic_DNA"/>
</dbReference>
<dbReference type="Proteomes" id="UP000053676">
    <property type="component" value="Unassembled WGS sequence"/>
</dbReference>
<feature type="region of interest" description="Disordered" evidence="1">
    <location>
        <begin position="30"/>
        <end position="103"/>
    </location>
</feature>
<feature type="compositionally biased region" description="Polar residues" evidence="1">
    <location>
        <begin position="34"/>
        <end position="50"/>
    </location>
</feature>
<dbReference type="STRING" id="51031.W2T8C8"/>
<dbReference type="AlphaFoldDB" id="W2T8C8"/>
<sequence>MKWNHPQAVHGVEHADVPQFTITGFQTEDRVELHQSTSDPRTHDLNSTSAAAAPPPKNRQRPTSPIQSLCPSGSNGLDDTPDYPRYTTVIQGIKPRQSLSARTRRRLRMTKMRAVSMKTSLHRIGKRARKAIPTIRVRDLNS</sequence>
<gene>
    <name evidence="2" type="ORF">NECAME_11038</name>
</gene>
<name>W2T8C8_NECAM</name>
<evidence type="ECO:0000313" key="2">
    <source>
        <dbReference type="EMBL" id="ETN77441.1"/>
    </source>
</evidence>
<evidence type="ECO:0000256" key="1">
    <source>
        <dbReference type="SAM" id="MobiDB-lite"/>
    </source>
</evidence>
<feature type="compositionally biased region" description="Polar residues" evidence="1">
    <location>
        <begin position="61"/>
        <end position="77"/>
    </location>
</feature>
<accession>W2T8C8</accession>